<feature type="domain" description="D-glutamate N-acetyltransferase-like C-terminal" evidence="1">
    <location>
        <begin position="134"/>
        <end position="333"/>
    </location>
</feature>
<evidence type="ECO:0000259" key="1">
    <source>
        <dbReference type="Pfam" id="PF07755"/>
    </source>
</evidence>
<keyword evidence="4" id="KW-1185">Reference proteome</keyword>
<accession>A0A7U3WB50</accession>
<organism evidence="3 4">
    <name type="scientific">Halosimplex litoreum</name>
    <dbReference type="NCBI Taxonomy" id="1198301"/>
    <lineage>
        <taxon>Archaea</taxon>
        <taxon>Methanobacteriati</taxon>
        <taxon>Methanobacteriota</taxon>
        <taxon>Stenosarchaea group</taxon>
        <taxon>Halobacteria</taxon>
        <taxon>Halobacteriales</taxon>
        <taxon>Haloarculaceae</taxon>
        <taxon>Halosimplex</taxon>
    </lineage>
</organism>
<dbReference type="EMBL" id="CP065856">
    <property type="protein sequence ID" value="QPV64845.1"/>
    <property type="molecule type" value="Genomic_DNA"/>
</dbReference>
<evidence type="ECO:0000313" key="4">
    <source>
        <dbReference type="Proteomes" id="UP000595001"/>
    </source>
</evidence>
<sequence length="340" mass="35678">MRVAILAHEGFPDRAKTAVGILRYADDEVVAVLDRTRAGERVRDHVSDVRGAPIVDGIDAVEEPIDALVVGIAPIGGGFDETWRPDVTGALERGADVVAGLHYFVGDDEEFARLADEHGAEIRDLRRPPDDLSVSDGTASEIDAEVVLTVGTDCSSGKMTTTFELAEAARERGVDAGVVPTGQTGIAIEDYGIAVDRVVSDFAAGAVERMVTERASEFDVLFVEGQGAVAHPAYSGVTTSVLHGAMPDRLVLCHVAGRDAVHGYEHVPISPPGEYAALYESLAEPVAPAEVVAGSLNTQRLDDDAAGQAIDDYADAVGAPATDPVRFDASELLPAVLGEE</sequence>
<dbReference type="GeneID" id="60588761"/>
<reference evidence="3 4" key="1">
    <citation type="submission" date="2020-12" db="EMBL/GenBank/DDBJ databases">
        <title>Halosimplex halophilum sp. nov. and Halosimplex salinum sp. nov., two new members of the genus Halosimplex.</title>
        <authorList>
            <person name="Cui H.L."/>
        </authorList>
    </citation>
    <scope>NUCLEOTIDE SEQUENCE [LARGE SCALE GENOMIC DNA]</scope>
    <source>
        <strain evidence="3 4">YGH94</strain>
    </source>
</reference>
<evidence type="ECO:0000313" key="3">
    <source>
        <dbReference type="EMBL" id="QPV64845.1"/>
    </source>
</evidence>
<proteinExistence type="predicted"/>
<dbReference type="InterPro" id="IPR011669">
    <property type="entry name" value="DgcN-like"/>
</dbReference>
<dbReference type="Pfam" id="PF07755">
    <property type="entry name" value="DUF1611"/>
    <property type="match status" value="1"/>
</dbReference>
<dbReference type="Pfam" id="PF17396">
    <property type="entry name" value="DUF1611_N"/>
    <property type="match status" value="1"/>
</dbReference>
<dbReference type="OrthoDB" id="30617at2157"/>
<dbReference type="AlphaFoldDB" id="A0A7U3WB50"/>
<dbReference type="PIRSF" id="PIRSF026760">
    <property type="entry name" value="UCP026760"/>
    <property type="match status" value="1"/>
</dbReference>
<dbReference type="InterPro" id="IPR035086">
    <property type="entry name" value="DgcN-like_C"/>
</dbReference>
<dbReference type="Gene3D" id="3.40.50.300">
    <property type="entry name" value="P-loop containing nucleotide triphosphate hydrolases"/>
    <property type="match status" value="1"/>
</dbReference>
<dbReference type="SUPFAM" id="SSF52540">
    <property type="entry name" value="P-loop containing nucleoside triphosphate hydrolases"/>
    <property type="match status" value="1"/>
</dbReference>
<dbReference type="PANTHER" id="PTHR40690">
    <property type="entry name" value="GLL3100 PROTEIN"/>
    <property type="match status" value="1"/>
</dbReference>
<dbReference type="Gene3D" id="3.40.50.720">
    <property type="entry name" value="NAD(P)-binding Rossmann-like Domain"/>
    <property type="match status" value="1"/>
</dbReference>
<protein>
    <submittedName>
        <fullName evidence="3">DUF1611 domain-containing protein</fullName>
    </submittedName>
</protein>
<dbReference type="InterPro" id="IPR027417">
    <property type="entry name" value="P-loop_NTPase"/>
</dbReference>
<gene>
    <name evidence="3" type="ORF">I7X12_09670</name>
</gene>
<dbReference type="InterPro" id="IPR035402">
    <property type="entry name" value="DgcN-like_N"/>
</dbReference>
<dbReference type="KEGG" id="hlt:I7X12_09670"/>
<feature type="domain" description="D-glutamate N-acetyltransferase-like N-terminal" evidence="2">
    <location>
        <begin position="36"/>
        <end position="128"/>
    </location>
</feature>
<dbReference type="RefSeq" id="WP_198063605.1">
    <property type="nucleotide sequence ID" value="NZ_CP065856.1"/>
</dbReference>
<evidence type="ECO:0000259" key="2">
    <source>
        <dbReference type="Pfam" id="PF17396"/>
    </source>
</evidence>
<dbReference type="Proteomes" id="UP000595001">
    <property type="component" value="Chromosome"/>
</dbReference>
<dbReference type="PANTHER" id="PTHR40690:SF1">
    <property type="entry name" value="DUF1611 DOMAIN-CONTAINING PROTEIN"/>
    <property type="match status" value="1"/>
</dbReference>
<name>A0A7U3WB50_9EURY</name>